<keyword evidence="16" id="KW-0675">Receptor</keyword>
<dbReference type="InterPro" id="IPR011009">
    <property type="entry name" value="Kinase-like_dom_sf"/>
</dbReference>
<dbReference type="Gene3D" id="3.30.200.20">
    <property type="entry name" value="Phosphorylase Kinase, domain 1"/>
    <property type="match status" value="1"/>
</dbReference>
<dbReference type="AlphaFoldDB" id="A0ABD0UCQ0"/>
<keyword evidence="5" id="KW-0597">Phosphoprotein</keyword>
<sequence>MRPKKLCFSLLMISSLIPVALSVSSLLPQDEIDTLKRIAAVLKKTDWNFGVDPCSQQAGWVTHNAPSGSENSVWCNNCTNDGSICHVTSIVLKSQNLVGTLPPEMASLPFLQEIDLTRNFLSGTIPVEWAVLPLVNFSLLGNSVSGQIPSWIGNITTLQNLALEANQFTGSLPKELGYLRNLQKMQFSANAFTGELPDTFANLSNLVYFMIASNNFTGNIPQFLQNWTQIQRIDIQASGLKGPIPTGMPLLKKLTDLRISDITGNSAFPQLDGMQQMIYLTLRNCGIVAEIPPFIGAFLNLKRLDLTYNMLSGILPSSLIQTNFIFLTSNNLSGPVPDWMLTSKNNIDLSYNNFTIEGHGQGCQQGNVNLVGSSYSDDNQGEDVPCLDTIPCNGDNWFLYINCGGNEASLYENNTRKIYEQDNDGTDGVSTFKLYSNWAYSSTGSFLDSRDNNNFIATATQNLSMPDSELYATARLSALSLTYYGLCLINGNYSVKLHFAEIIINDYDGYVSPGRRIFDVYVQGKLVLKDFNIRDNANGSNKAIVKTFPAVVTRKRLEIRFHWAGKGTTTVPVTGTYGPLISAISVENLNPPSKSNSSTRLVIGITCATIFAVVILVFVAWKKGYFRWKNAKDNDLRGLETISFSLRQIQAATSNFSSSNKIGEGGFGSVYKGRLADGTVIAVKKLSSKSSQGNQEFVNEIGMISALQHPNLVKLYGCCIEGNQLLLVYEYMENNSLARALYGPEQYQLKLDWFTRHKICVGIARGLAYLHEESMLKIVHRDIKATNVLLDIDLNSKISDFGLAKLDEKGNTHISTRIAGTIGYMAPEYATRGYLTEKADVYSFGIVALEIVTGKCVSSYMNEEQYHLLDVAHFAKDKEDLLSLVDKRLENQYNQVEALGMIRVAMLCAHSSPAHRPLMSSVVKMLTGETSIPDFVPDPYRFRDSLGYGFGENPHEQVTTSRSNMQSGKFRSDVVEVGSTSDSATYDSEQYSFPLVSVS</sequence>
<dbReference type="Pfam" id="PF00560">
    <property type="entry name" value="LRR_1"/>
    <property type="match status" value="1"/>
</dbReference>
<dbReference type="InterPro" id="IPR051824">
    <property type="entry name" value="LRR_Rcpt-Like_S/T_Kinase"/>
</dbReference>
<dbReference type="InterPro" id="IPR008271">
    <property type="entry name" value="Ser/Thr_kinase_AS"/>
</dbReference>
<dbReference type="InterPro" id="IPR001611">
    <property type="entry name" value="Leu-rich_rpt"/>
</dbReference>
<dbReference type="EC" id="2.7.11.1" evidence="3"/>
<accession>A0ABD0UCQ0</accession>
<feature type="domain" description="Protein kinase" evidence="23">
    <location>
        <begin position="656"/>
        <end position="936"/>
    </location>
</feature>
<proteinExistence type="predicted"/>
<dbReference type="InterPro" id="IPR021720">
    <property type="entry name" value="Malectin_dom"/>
</dbReference>
<dbReference type="InterPro" id="IPR017441">
    <property type="entry name" value="Protein_kinase_ATP_BS"/>
</dbReference>
<evidence type="ECO:0000256" key="7">
    <source>
        <dbReference type="ARBA" id="ARBA00022679"/>
    </source>
</evidence>
<evidence type="ECO:0000256" key="21">
    <source>
        <dbReference type="SAM" id="Phobius"/>
    </source>
</evidence>
<evidence type="ECO:0000256" key="20">
    <source>
        <dbReference type="PROSITE-ProRule" id="PRU10141"/>
    </source>
</evidence>
<evidence type="ECO:0000256" key="10">
    <source>
        <dbReference type="ARBA" id="ARBA00022737"/>
    </source>
</evidence>
<dbReference type="SMART" id="SM00220">
    <property type="entry name" value="S_TKc"/>
    <property type="match status" value="1"/>
</dbReference>
<keyword evidence="11 20" id="KW-0547">Nucleotide-binding</keyword>
<evidence type="ECO:0000256" key="6">
    <source>
        <dbReference type="ARBA" id="ARBA00022614"/>
    </source>
</evidence>
<evidence type="ECO:0000313" key="25">
    <source>
        <dbReference type="Proteomes" id="UP001552299"/>
    </source>
</evidence>
<dbReference type="PROSITE" id="PS00107">
    <property type="entry name" value="PROTEIN_KINASE_ATP"/>
    <property type="match status" value="1"/>
</dbReference>
<keyword evidence="8 21" id="KW-0812">Transmembrane</keyword>
<comment type="catalytic activity">
    <reaction evidence="18">
        <text>L-threonyl-[protein] + ATP = O-phospho-L-threonyl-[protein] + ADP + H(+)</text>
        <dbReference type="Rhea" id="RHEA:46608"/>
        <dbReference type="Rhea" id="RHEA-COMP:11060"/>
        <dbReference type="Rhea" id="RHEA-COMP:11605"/>
        <dbReference type="ChEBI" id="CHEBI:15378"/>
        <dbReference type="ChEBI" id="CHEBI:30013"/>
        <dbReference type="ChEBI" id="CHEBI:30616"/>
        <dbReference type="ChEBI" id="CHEBI:61977"/>
        <dbReference type="ChEBI" id="CHEBI:456216"/>
        <dbReference type="EC" id="2.7.11.1"/>
    </reaction>
</comment>
<gene>
    <name evidence="24" type="ORF">M5K25_021538</name>
</gene>
<comment type="caution">
    <text evidence="24">The sequence shown here is derived from an EMBL/GenBank/DDBJ whole genome shotgun (WGS) entry which is preliminary data.</text>
</comment>
<dbReference type="Proteomes" id="UP001552299">
    <property type="component" value="Unassembled WGS sequence"/>
</dbReference>
<protein>
    <recommendedName>
        <fullName evidence="3">non-specific serine/threonine protein kinase</fullName>
        <ecNumber evidence="3">2.7.11.1</ecNumber>
    </recommendedName>
</protein>
<keyword evidence="14 21" id="KW-1133">Transmembrane helix</keyword>
<reference evidence="24 25" key="1">
    <citation type="journal article" date="2024" name="Plant Biotechnol. J.">
        <title>Dendrobium thyrsiflorum genome and its molecular insights into genes involved in important horticultural traits.</title>
        <authorList>
            <person name="Chen B."/>
            <person name="Wang J.Y."/>
            <person name="Zheng P.J."/>
            <person name="Li K.L."/>
            <person name="Liang Y.M."/>
            <person name="Chen X.F."/>
            <person name="Zhang C."/>
            <person name="Zhao X."/>
            <person name="He X."/>
            <person name="Zhang G.Q."/>
            <person name="Liu Z.J."/>
            <person name="Xu Q."/>
        </authorList>
    </citation>
    <scope>NUCLEOTIDE SEQUENCE [LARGE SCALE GENOMIC DNA]</scope>
    <source>
        <strain evidence="24">GZMU011</strain>
    </source>
</reference>
<evidence type="ECO:0000256" key="4">
    <source>
        <dbReference type="ARBA" id="ARBA00022527"/>
    </source>
</evidence>
<keyword evidence="17" id="KW-0325">Glycoprotein</keyword>
<evidence type="ECO:0000256" key="22">
    <source>
        <dbReference type="SAM" id="SignalP"/>
    </source>
</evidence>
<evidence type="ECO:0000256" key="15">
    <source>
        <dbReference type="ARBA" id="ARBA00023136"/>
    </source>
</evidence>
<dbReference type="FunFam" id="3.30.200.20:FF:000217">
    <property type="entry name" value="probable LRR receptor-like serine/threonine-protein kinase At1g53430"/>
    <property type="match status" value="1"/>
</dbReference>
<keyword evidence="10" id="KW-0677">Repeat</keyword>
<evidence type="ECO:0000256" key="9">
    <source>
        <dbReference type="ARBA" id="ARBA00022729"/>
    </source>
</evidence>
<organism evidence="24 25">
    <name type="scientific">Dendrobium thyrsiflorum</name>
    <name type="common">Pinecone-like raceme dendrobium</name>
    <name type="synonym">Orchid</name>
    <dbReference type="NCBI Taxonomy" id="117978"/>
    <lineage>
        <taxon>Eukaryota</taxon>
        <taxon>Viridiplantae</taxon>
        <taxon>Streptophyta</taxon>
        <taxon>Embryophyta</taxon>
        <taxon>Tracheophyta</taxon>
        <taxon>Spermatophyta</taxon>
        <taxon>Magnoliopsida</taxon>
        <taxon>Liliopsida</taxon>
        <taxon>Asparagales</taxon>
        <taxon>Orchidaceae</taxon>
        <taxon>Epidendroideae</taxon>
        <taxon>Malaxideae</taxon>
        <taxon>Dendrobiinae</taxon>
        <taxon>Dendrobium</taxon>
    </lineage>
</organism>
<dbReference type="CDD" id="cd14066">
    <property type="entry name" value="STKc_IRAK"/>
    <property type="match status" value="1"/>
</dbReference>
<evidence type="ECO:0000256" key="17">
    <source>
        <dbReference type="ARBA" id="ARBA00023180"/>
    </source>
</evidence>
<keyword evidence="25" id="KW-1185">Reference proteome</keyword>
<keyword evidence="12" id="KW-0418">Kinase</keyword>
<dbReference type="InterPro" id="IPR000719">
    <property type="entry name" value="Prot_kinase_dom"/>
</dbReference>
<dbReference type="EMBL" id="JANQDX010000016">
    <property type="protein sequence ID" value="KAL0910545.1"/>
    <property type="molecule type" value="Genomic_DNA"/>
</dbReference>
<feature type="transmembrane region" description="Helical" evidence="21">
    <location>
        <begin position="601"/>
        <end position="621"/>
    </location>
</feature>
<dbReference type="GO" id="GO:0005524">
    <property type="term" value="F:ATP binding"/>
    <property type="evidence" value="ECO:0007669"/>
    <property type="project" value="UniProtKB-UniRule"/>
</dbReference>
<evidence type="ECO:0000256" key="2">
    <source>
        <dbReference type="ARBA" id="ARBA00004479"/>
    </source>
</evidence>
<evidence type="ECO:0000256" key="16">
    <source>
        <dbReference type="ARBA" id="ARBA00023170"/>
    </source>
</evidence>
<dbReference type="Gene3D" id="2.60.120.430">
    <property type="entry name" value="Galactose-binding lectin"/>
    <property type="match status" value="1"/>
</dbReference>
<keyword evidence="7" id="KW-0808">Transferase</keyword>
<evidence type="ECO:0000256" key="13">
    <source>
        <dbReference type="ARBA" id="ARBA00022840"/>
    </source>
</evidence>
<feature type="signal peptide" evidence="22">
    <location>
        <begin position="1"/>
        <end position="22"/>
    </location>
</feature>
<dbReference type="FunFam" id="3.80.10.10:FF:000452">
    <property type="entry name" value="Probable LRR receptor-like serine/threonine-protein kinase RFK1"/>
    <property type="match status" value="1"/>
</dbReference>
<dbReference type="SUPFAM" id="SSF56112">
    <property type="entry name" value="Protein kinase-like (PK-like)"/>
    <property type="match status" value="1"/>
</dbReference>
<dbReference type="Gene3D" id="3.80.10.10">
    <property type="entry name" value="Ribonuclease Inhibitor"/>
    <property type="match status" value="3"/>
</dbReference>
<dbReference type="InterPro" id="IPR001245">
    <property type="entry name" value="Ser-Thr/Tyr_kinase_cat_dom"/>
</dbReference>
<keyword evidence="15 21" id="KW-0472">Membrane</keyword>
<keyword evidence="4" id="KW-0723">Serine/threonine-protein kinase</keyword>
<dbReference type="Pfam" id="PF11721">
    <property type="entry name" value="Malectin"/>
    <property type="match status" value="1"/>
</dbReference>
<evidence type="ECO:0000256" key="12">
    <source>
        <dbReference type="ARBA" id="ARBA00022777"/>
    </source>
</evidence>
<comment type="subcellular location">
    <subcellularLocation>
        <location evidence="1">Cell membrane</location>
        <topology evidence="1">Single-pass membrane protein</topology>
    </subcellularLocation>
    <subcellularLocation>
        <location evidence="2">Membrane</location>
        <topology evidence="2">Single-pass type I membrane protein</topology>
    </subcellularLocation>
</comment>
<keyword evidence="13 20" id="KW-0067">ATP-binding</keyword>
<evidence type="ECO:0000256" key="19">
    <source>
        <dbReference type="ARBA" id="ARBA00048679"/>
    </source>
</evidence>
<dbReference type="PANTHER" id="PTHR48006">
    <property type="entry name" value="LEUCINE-RICH REPEAT-CONTAINING PROTEIN DDB_G0281931-RELATED"/>
    <property type="match status" value="1"/>
</dbReference>
<evidence type="ECO:0000256" key="14">
    <source>
        <dbReference type="ARBA" id="ARBA00022989"/>
    </source>
</evidence>
<evidence type="ECO:0000256" key="1">
    <source>
        <dbReference type="ARBA" id="ARBA00004162"/>
    </source>
</evidence>
<name>A0ABD0UCQ0_DENTH</name>
<evidence type="ECO:0000256" key="8">
    <source>
        <dbReference type="ARBA" id="ARBA00022692"/>
    </source>
</evidence>
<evidence type="ECO:0000313" key="24">
    <source>
        <dbReference type="EMBL" id="KAL0910545.1"/>
    </source>
</evidence>
<dbReference type="InterPro" id="IPR032675">
    <property type="entry name" value="LRR_dom_sf"/>
</dbReference>
<dbReference type="PANTHER" id="PTHR48006:SF81">
    <property type="entry name" value="PROTEIN KINASE DOMAIN-CONTAINING PROTEIN"/>
    <property type="match status" value="1"/>
</dbReference>
<evidence type="ECO:0000256" key="5">
    <source>
        <dbReference type="ARBA" id="ARBA00022553"/>
    </source>
</evidence>
<feature type="chain" id="PRO_5044872814" description="non-specific serine/threonine protein kinase" evidence="22">
    <location>
        <begin position="23"/>
        <end position="999"/>
    </location>
</feature>
<feature type="binding site" evidence="20">
    <location>
        <position position="685"/>
    </location>
    <ligand>
        <name>ATP</name>
        <dbReference type="ChEBI" id="CHEBI:30616"/>
    </ligand>
</feature>
<keyword evidence="9 22" id="KW-0732">Signal</keyword>
<dbReference type="SUPFAM" id="SSF52058">
    <property type="entry name" value="L domain-like"/>
    <property type="match status" value="1"/>
</dbReference>
<dbReference type="FunFam" id="2.60.120.430:FF:000004">
    <property type="entry name" value="Putative leucine-rich repeat receptor-like serine/threonine-protein kinase"/>
    <property type="match status" value="1"/>
</dbReference>
<dbReference type="GO" id="GO:0005886">
    <property type="term" value="C:plasma membrane"/>
    <property type="evidence" value="ECO:0007669"/>
    <property type="project" value="UniProtKB-SubCell"/>
</dbReference>
<evidence type="ECO:0000256" key="3">
    <source>
        <dbReference type="ARBA" id="ARBA00012513"/>
    </source>
</evidence>
<keyword evidence="6" id="KW-0433">Leucine-rich repeat</keyword>
<evidence type="ECO:0000259" key="23">
    <source>
        <dbReference type="PROSITE" id="PS50011"/>
    </source>
</evidence>
<dbReference type="Pfam" id="PF07714">
    <property type="entry name" value="PK_Tyr_Ser-Thr"/>
    <property type="match status" value="1"/>
</dbReference>
<dbReference type="Gene3D" id="1.10.510.10">
    <property type="entry name" value="Transferase(Phosphotransferase) domain 1"/>
    <property type="match status" value="1"/>
</dbReference>
<evidence type="ECO:0000256" key="18">
    <source>
        <dbReference type="ARBA" id="ARBA00047899"/>
    </source>
</evidence>
<evidence type="ECO:0000256" key="11">
    <source>
        <dbReference type="ARBA" id="ARBA00022741"/>
    </source>
</evidence>
<dbReference type="PROSITE" id="PS50011">
    <property type="entry name" value="PROTEIN_KINASE_DOM"/>
    <property type="match status" value="1"/>
</dbReference>
<dbReference type="FunFam" id="1.10.510.10:FF:000044">
    <property type="entry name" value="Putative LRR receptor-like serine/threonine-protein kinase"/>
    <property type="match status" value="1"/>
</dbReference>
<dbReference type="GO" id="GO:0004674">
    <property type="term" value="F:protein serine/threonine kinase activity"/>
    <property type="evidence" value="ECO:0007669"/>
    <property type="project" value="UniProtKB-KW"/>
</dbReference>
<dbReference type="PROSITE" id="PS00108">
    <property type="entry name" value="PROTEIN_KINASE_ST"/>
    <property type="match status" value="1"/>
</dbReference>
<comment type="catalytic activity">
    <reaction evidence="19">
        <text>L-seryl-[protein] + ATP = O-phospho-L-seryl-[protein] + ADP + H(+)</text>
        <dbReference type="Rhea" id="RHEA:17989"/>
        <dbReference type="Rhea" id="RHEA-COMP:9863"/>
        <dbReference type="Rhea" id="RHEA-COMP:11604"/>
        <dbReference type="ChEBI" id="CHEBI:15378"/>
        <dbReference type="ChEBI" id="CHEBI:29999"/>
        <dbReference type="ChEBI" id="CHEBI:30616"/>
        <dbReference type="ChEBI" id="CHEBI:83421"/>
        <dbReference type="ChEBI" id="CHEBI:456216"/>
        <dbReference type="EC" id="2.7.11.1"/>
    </reaction>
</comment>